<feature type="region of interest" description="Disordered" evidence="1">
    <location>
        <begin position="117"/>
        <end position="136"/>
    </location>
</feature>
<dbReference type="AlphaFoldDB" id="A0A420J6W5"/>
<dbReference type="Proteomes" id="UP000285405">
    <property type="component" value="Unassembled WGS sequence"/>
</dbReference>
<dbReference type="OrthoDB" id="3560489at2759"/>
<dbReference type="EMBL" id="MCBR01001423">
    <property type="protein sequence ID" value="RKF82516.1"/>
    <property type="molecule type" value="Genomic_DNA"/>
</dbReference>
<dbReference type="SUPFAM" id="SSF46689">
    <property type="entry name" value="Homeodomain-like"/>
    <property type="match status" value="1"/>
</dbReference>
<accession>A0A420J6W5</accession>
<name>A0A420J6W5_9PEZI</name>
<comment type="caution">
    <text evidence="2">The sequence shown here is derived from an EMBL/GenBank/DDBJ whole genome shotgun (WGS) entry which is preliminary data.</text>
</comment>
<protein>
    <submittedName>
        <fullName evidence="2">Uncharacterized protein</fullName>
    </submittedName>
</protein>
<evidence type="ECO:0000313" key="2">
    <source>
        <dbReference type="EMBL" id="RKF82516.1"/>
    </source>
</evidence>
<evidence type="ECO:0000256" key="1">
    <source>
        <dbReference type="SAM" id="MobiDB-lite"/>
    </source>
</evidence>
<proteinExistence type="predicted"/>
<reference evidence="2 3" key="1">
    <citation type="journal article" date="2018" name="BMC Genomics">
        <title>Comparative genome analyses reveal sequence features reflecting distinct modes of host-adaptation between dicot and monocot powdery mildew.</title>
        <authorList>
            <person name="Wu Y."/>
            <person name="Ma X."/>
            <person name="Pan Z."/>
            <person name="Kale S.D."/>
            <person name="Song Y."/>
            <person name="King H."/>
            <person name="Zhang Q."/>
            <person name="Presley C."/>
            <person name="Deng X."/>
            <person name="Wei C.I."/>
            <person name="Xiao S."/>
        </authorList>
    </citation>
    <scope>NUCLEOTIDE SEQUENCE [LARGE SCALE GENOMIC DNA]</scope>
    <source>
        <strain evidence="2">UCSC1</strain>
    </source>
</reference>
<evidence type="ECO:0000313" key="3">
    <source>
        <dbReference type="Proteomes" id="UP000285405"/>
    </source>
</evidence>
<gene>
    <name evidence="2" type="ORF">GcC1_014017</name>
</gene>
<dbReference type="InterPro" id="IPR009057">
    <property type="entry name" value="Homeodomain-like_sf"/>
</dbReference>
<organism evidence="2 3">
    <name type="scientific">Golovinomyces cichoracearum</name>
    <dbReference type="NCBI Taxonomy" id="62708"/>
    <lineage>
        <taxon>Eukaryota</taxon>
        <taxon>Fungi</taxon>
        <taxon>Dikarya</taxon>
        <taxon>Ascomycota</taxon>
        <taxon>Pezizomycotina</taxon>
        <taxon>Leotiomycetes</taxon>
        <taxon>Erysiphales</taxon>
        <taxon>Erysiphaceae</taxon>
        <taxon>Golovinomyces</taxon>
    </lineage>
</organism>
<feature type="region of interest" description="Disordered" evidence="1">
    <location>
        <begin position="179"/>
        <end position="205"/>
    </location>
</feature>
<sequence length="335" mass="37986">MNPPTINAPSTPQRSRNVTRDQKLQILTLHRAGNPPKYIKEFLGITSAQVRYTIRRGHVSPKKSKGAPPKLNSTQIDELEEFVRSSPEARQMSYLELASHFSKWNIGETAIRNALTKRGYSRRPGDPSSGGSITPMRSPRVLTEFCVQLNDNDINYMTSTLMDLSFSLVAHATPVPPLFDQETPTVAPNRPIPHPPPKNKKNDELTRDQRRDVALLHSIGWSYSQISRHLNFQPTKRQIQYACNVRATAQKKECRPPALTQAQVDELVKFVCASRHNCQTSFALFAEIFDFGIKKNAIRSVLAHEGFDSQLAMRKPPIPEKNRQIHLAWAIKHRK</sequence>